<keyword evidence="3" id="KW-1185">Reference proteome</keyword>
<evidence type="ECO:0000256" key="1">
    <source>
        <dbReference type="SAM" id="MobiDB-lite"/>
    </source>
</evidence>
<organism evidence="2 3">
    <name type="scientific">Chlamydomonas eustigma</name>
    <dbReference type="NCBI Taxonomy" id="1157962"/>
    <lineage>
        <taxon>Eukaryota</taxon>
        <taxon>Viridiplantae</taxon>
        <taxon>Chlorophyta</taxon>
        <taxon>core chlorophytes</taxon>
        <taxon>Chlorophyceae</taxon>
        <taxon>CS clade</taxon>
        <taxon>Chlamydomonadales</taxon>
        <taxon>Chlamydomonadaceae</taxon>
        <taxon>Chlamydomonas</taxon>
    </lineage>
</organism>
<name>A0A250X778_9CHLO</name>
<reference evidence="2 3" key="1">
    <citation type="submission" date="2017-08" db="EMBL/GenBank/DDBJ databases">
        <title>Acidophilic green algal genome provides insights into adaptation to an acidic environment.</title>
        <authorList>
            <person name="Hirooka S."/>
            <person name="Hirose Y."/>
            <person name="Kanesaki Y."/>
            <person name="Higuchi S."/>
            <person name="Fujiwara T."/>
            <person name="Onuma R."/>
            <person name="Era A."/>
            <person name="Ohbayashi R."/>
            <person name="Uzuka A."/>
            <person name="Nozaki H."/>
            <person name="Yoshikawa H."/>
            <person name="Miyagishima S.Y."/>
        </authorList>
    </citation>
    <scope>NUCLEOTIDE SEQUENCE [LARGE SCALE GENOMIC DNA]</scope>
    <source>
        <strain evidence="2 3">NIES-2499</strain>
    </source>
</reference>
<dbReference type="Proteomes" id="UP000232323">
    <property type="component" value="Unassembled WGS sequence"/>
</dbReference>
<protein>
    <submittedName>
        <fullName evidence="2">Uncharacterized protein</fullName>
    </submittedName>
</protein>
<evidence type="ECO:0000313" key="2">
    <source>
        <dbReference type="EMBL" id="GAX78769.1"/>
    </source>
</evidence>
<sequence>MKIFAKKKDRPFLKLCEKCQGKGQTSHFNVHQEKVYDACKECAKGDQTSRYSLGIKLKCTCQDASSSYSWILGHQARHLESSRAPEVLALLSLHKELSQQRDEGAQSALLLSCDCGINYLCIDGNERRRGHLVKMKKTKNTTGDLQEDLSQEESTRTWAKENNQTSSRNVMVAMADVISWTSRHLQEAAR</sequence>
<accession>A0A250X778</accession>
<evidence type="ECO:0000313" key="3">
    <source>
        <dbReference type="Proteomes" id="UP000232323"/>
    </source>
</evidence>
<dbReference type="AlphaFoldDB" id="A0A250X778"/>
<feature type="region of interest" description="Disordered" evidence="1">
    <location>
        <begin position="138"/>
        <end position="165"/>
    </location>
</feature>
<comment type="caution">
    <text evidence="2">The sequence shown here is derived from an EMBL/GenBank/DDBJ whole genome shotgun (WGS) entry which is preliminary data.</text>
</comment>
<dbReference type="OrthoDB" id="523795at2759"/>
<proteinExistence type="predicted"/>
<dbReference type="EMBL" id="BEGY01000035">
    <property type="protein sequence ID" value="GAX78769.1"/>
    <property type="molecule type" value="Genomic_DNA"/>
</dbReference>
<gene>
    <name evidence="2" type="ORF">CEUSTIGMA_g6206.t1</name>
</gene>